<evidence type="ECO:0000256" key="3">
    <source>
        <dbReference type="ARBA" id="ARBA00022825"/>
    </source>
</evidence>
<evidence type="ECO:0000256" key="4">
    <source>
        <dbReference type="SAM" id="MobiDB-lite"/>
    </source>
</evidence>
<keyword evidence="1" id="KW-0645">Protease</keyword>
<dbReference type="InterPro" id="IPR000209">
    <property type="entry name" value="Peptidase_S8/S53_dom"/>
</dbReference>
<evidence type="ECO:0000313" key="6">
    <source>
        <dbReference type="EMBL" id="KAK0379500.1"/>
    </source>
</evidence>
<gene>
    <name evidence="6" type="ORF">CLIM01_03145</name>
</gene>
<feature type="region of interest" description="Disordered" evidence="4">
    <location>
        <begin position="634"/>
        <end position="661"/>
    </location>
</feature>
<sequence length="1113" mass="125850">METPPSSEKDFFDVFHHISGEIDAIKAGEQRDPQSEKERVHELICFVEDHADEINEDGTILHQFLRDARRADNCPPEVLNTVLGKLPEAILMNFSGAVPLLEFIRRRSKKMVRVVIEFMAQDMKKRNLASLATLTFGFAETWFEENEQNPDTIEAGREIIQAAFNFNDKPNELLPVNIDLLEILVNLAAPEMLFKSNNELSPLEQVLRFDLCLSDPDRQLALVRLILDKCPNSIHDLVTKEVRLQPWKANNSLHQPEYSVYRWHIATRESWHNQHLRQMNASTPTQVGPPDRLATSEIASERGLGGTQPKPGMMLKGLMTASYTRIPSSSPSFDADRPAKPSILKPSHPPTIMDQPSVSEGRGKEGQVSRRPLLRNGGLTNGRKPKEIRFTKQDVEAADKASDEICKELGVRFLRSTVFHNDETRNAFREIDTEIQRFFGNNEQHYYFAMDTAKEYRDMTENQVRNYFGKRDHYHTLRHVFLQPATILLENDQKTPNGSSRYTDHLQFFNWFREWGVRKIFKVVVFDGDHPHRDEEVEKALAGFVRGKKKYPSFDVEILDWHKEDLCPEVIQTATPQVRELHLHWSGRNSVLRGWSEPEGLPALEYLQKVYIYYTVPSIEESRIRKNIESFTRRMKQPRRRPVKMGQANQNSTSTKAPVQMQSSRQSMLVQAHEHFDDYKSLPTIQIVDVGTVTPTGAAGPDRAAGSASESVEQPWFKYVEEFVSIIPTPEELPDYDFKNPHLRRVRVALIDDGVDLFSKSMRCLESRFLEGRSFDQTPDGPNPVYSSVSGHGTFMAKTILRICPFADIIPYRLKTVRDASSNRRVPDASSAAKVSIIAPRFKALFERSSAIKAAIEQDVDIISMSWTIRNDNKKISEATLMELRNVVSACEGTGSQCRRIPIMFCAASDDGIQGRSQHGDRGEFPREINNAKVFCIGAADPHGQVWPEVTDQNGLNYLFPGVDIKDVFEGDSHDSDTISEALGSQISDLVTRNGRTGSSVATALAAGLAALLIHCTKLGHYYTNAWKGPDTRRKETITQQFVDQIATYEGMQNALDNLSSGSRSGTKYANPSKDFACAIQDLRQYDVQGGAANNLPQSLKPIATLCRNLCRI</sequence>
<feature type="domain" description="Peptidase S8/S53" evidence="5">
    <location>
        <begin position="746"/>
        <end position="1015"/>
    </location>
</feature>
<accession>A0ABQ9Q6R4</accession>
<dbReference type="SUPFAM" id="SSF52743">
    <property type="entry name" value="Subtilisin-like"/>
    <property type="match status" value="1"/>
</dbReference>
<dbReference type="PRINTS" id="PR00723">
    <property type="entry name" value="SUBTILISIN"/>
</dbReference>
<protein>
    <recommendedName>
        <fullName evidence="5">Peptidase S8/S53 domain-containing protein</fullName>
    </recommendedName>
</protein>
<comment type="caution">
    <text evidence="6">The sequence shown here is derived from an EMBL/GenBank/DDBJ whole genome shotgun (WGS) entry which is preliminary data.</text>
</comment>
<reference evidence="6" key="1">
    <citation type="submission" date="2023-04" db="EMBL/GenBank/DDBJ databases">
        <title>Colletotrichum limetticola genome sequence.</title>
        <authorList>
            <person name="Baroncelli R."/>
        </authorList>
    </citation>
    <scope>NUCLEOTIDE SEQUENCE</scope>
    <source>
        <strain evidence="6">KLA-Anderson</strain>
    </source>
</reference>
<name>A0ABQ9Q6R4_9PEZI</name>
<dbReference type="InterPro" id="IPR036852">
    <property type="entry name" value="Peptidase_S8/S53_dom_sf"/>
</dbReference>
<feature type="region of interest" description="Disordered" evidence="4">
    <location>
        <begin position="325"/>
        <end position="384"/>
    </location>
</feature>
<dbReference type="Proteomes" id="UP001169217">
    <property type="component" value="Unassembled WGS sequence"/>
</dbReference>
<dbReference type="Pfam" id="PF00082">
    <property type="entry name" value="Peptidase_S8"/>
    <property type="match status" value="1"/>
</dbReference>
<evidence type="ECO:0000313" key="7">
    <source>
        <dbReference type="Proteomes" id="UP001169217"/>
    </source>
</evidence>
<keyword evidence="7" id="KW-1185">Reference proteome</keyword>
<dbReference type="InterPro" id="IPR015500">
    <property type="entry name" value="Peptidase_S8_subtilisin-rel"/>
</dbReference>
<feature type="compositionally biased region" description="Basic residues" evidence="4">
    <location>
        <begin position="634"/>
        <end position="643"/>
    </location>
</feature>
<evidence type="ECO:0000256" key="1">
    <source>
        <dbReference type="ARBA" id="ARBA00022670"/>
    </source>
</evidence>
<proteinExistence type="predicted"/>
<evidence type="ECO:0000259" key="5">
    <source>
        <dbReference type="Pfam" id="PF00082"/>
    </source>
</evidence>
<feature type="compositionally biased region" description="Polar residues" evidence="4">
    <location>
        <begin position="647"/>
        <end position="661"/>
    </location>
</feature>
<evidence type="ECO:0000256" key="2">
    <source>
        <dbReference type="ARBA" id="ARBA00022801"/>
    </source>
</evidence>
<keyword evidence="3" id="KW-0720">Serine protease</keyword>
<keyword evidence="2" id="KW-0378">Hydrolase</keyword>
<dbReference type="EMBL" id="JARUPT010000064">
    <property type="protein sequence ID" value="KAK0379500.1"/>
    <property type="molecule type" value="Genomic_DNA"/>
</dbReference>
<organism evidence="6 7">
    <name type="scientific">Colletotrichum limetticola</name>
    <dbReference type="NCBI Taxonomy" id="1209924"/>
    <lineage>
        <taxon>Eukaryota</taxon>
        <taxon>Fungi</taxon>
        <taxon>Dikarya</taxon>
        <taxon>Ascomycota</taxon>
        <taxon>Pezizomycotina</taxon>
        <taxon>Sordariomycetes</taxon>
        <taxon>Hypocreomycetidae</taxon>
        <taxon>Glomerellales</taxon>
        <taxon>Glomerellaceae</taxon>
        <taxon>Colletotrichum</taxon>
        <taxon>Colletotrichum acutatum species complex</taxon>
    </lineage>
</organism>
<dbReference type="Gene3D" id="3.40.50.200">
    <property type="entry name" value="Peptidase S8/S53 domain"/>
    <property type="match status" value="1"/>
</dbReference>